<dbReference type="EMBL" id="JAHRHJ020000004">
    <property type="protein sequence ID" value="KAH9318929.1"/>
    <property type="molecule type" value="Genomic_DNA"/>
</dbReference>
<evidence type="ECO:0000313" key="3">
    <source>
        <dbReference type="EMBL" id="KAH9318929.1"/>
    </source>
</evidence>
<protein>
    <submittedName>
        <fullName evidence="3">Uncharacterized protein</fullName>
    </submittedName>
</protein>
<evidence type="ECO:0000256" key="2">
    <source>
        <dbReference type="SAM" id="MobiDB-lite"/>
    </source>
</evidence>
<feature type="non-terminal residue" evidence="3">
    <location>
        <position position="117"/>
    </location>
</feature>
<comment type="caution">
    <text evidence="3">The sequence shown here is derived from an EMBL/GenBank/DDBJ whole genome shotgun (WGS) entry which is preliminary data.</text>
</comment>
<keyword evidence="1" id="KW-0175">Coiled coil</keyword>
<accession>A0AA38GBS8</accession>
<dbReference type="AlphaFoldDB" id="A0AA38GBS8"/>
<feature type="compositionally biased region" description="Low complexity" evidence="2">
    <location>
        <begin position="76"/>
        <end position="85"/>
    </location>
</feature>
<reference evidence="3 4" key="1">
    <citation type="journal article" date="2021" name="Nat. Plants">
        <title>The Taxus genome provides insights into paclitaxel biosynthesis.</title>
        <authorList>
            <person name="Xiong X."/>
            <person name="Gou J."/>
            <person name="Liao Q."/>
            <person name="Li Y."/>
            <person name="Zhou Q."/>
            <person name="Bi G."/>
            <person name="Li C."/>
            <person name="Du R."/>
            <person name="Wang X."/>
            <person name="Sun T."/>
            <person name="Guo L."/>
            <person name="Liang H."/>
            <person name="Lu P."/>
            <person name="Wu Y."/>
            <person name="Zhang Z."/>
            <person name="Ro D.K."/>
            <person name="Shang Y."/>
            <person name="Huang S."/>
            <person name="Yan J."/>
        </authorList>
    </citation>
    <scope>NUCLEOTIDE SEQUENCE [LARGE SCALE GENOMIC DNA]</scope>
    <source>
        <strain evidence="3">Ta-2019</strain>
    </source>
</reference>
<feature type="compositionally biased region" description="Basic and acidic residues" evidence="2">
    <location>
        <begin position="86"/>
        <end position="96"/>
    </location>
</feature>
<evidence type="ECO:0000313" key="4">
    <source>
        <dbReference type="Proteomes" id="UP000824469"/>
    </source>
</evidence>
<sequence length="117" mass="13424">MESQHDLDYLELEQRNQQLSREVEEITLQFEILKKQFADSMKKNTKDNDKSDKKLSKKRNFQPIDNSNSVDEHSSSSDSESSNSDKGGRNNKEIKHFAKKIKLPEYSGDVGSGEEAE</sequence>
<gene>
    <name evidence="3" type="ORF">KI387_020698</name>
</gene>
<keyword evidence="4" id="KW-1185">Reference proteome</keyword>
<organism evidence="3 4">
    <name type="scientific">Taxus chinensis</name>
    <name type="common">Chinese yew</name>
    <name type="synonym">Taxus wallichiana var. chinensis</name>
    <dbReference type="NCBI Taxonomy" id="29808"/>
    <lineage>
        <taxon>Eukaryota</taxon>
        <taxon>Viridiplantae</taxon>
        <taxon>Streptophyta</taxon>
        <taxon>Embryophyta</taxon>
        <taxon>Tracheophyta</taxon>
        <taxon>Spermatophyta</taxon>
        <taxon>Pinopsida</taxon>
        <taxon>Pinidae</taxon>
        <taxon>Conifers II</taxon>
        <taxon>Cupressales</taxon>
        <taxon>Taxaceae</taxon>
        <taxon>Taxus</taxon>
    </lineage>
</organism>
<feature type="compositionally biased region" description="Basic and acidic residues" evidence="2">
    <location>
        <begin position="37"/>
        <end position="54"/>
    </location>
</feature>
<feature type="region of interest" description="Disordered" evidence="2">
    <location>
        <begin position="37"/>
        <end position="117"/>
    </location>
</feature>
<proteinExistence type="predicted"/>
<feature type="coiled-coil region" evidence="1">
    <location>
        <begin position="9"/>
        <end position="36"/>
    </location>
</feature>
<evidence type="ECO:0000256" key="1">
    <source>
        <dbReference type="SAM" id="Coils"/>
    </source>
</evidence>
<name>A0AA38GBS8_TAXCH</name>
<dbReference type="Proteomes" id="UP000824469">
    <property type="component" value="Unassembled WGS sequence"/>
</dbReference>